<dbReference type="Proteomes" id="UP001501116">
    <property type="component" value="Unassembled WGS sequence"/>
</dbReference>
<gene>
    <name evidence="3" type="ORF">GCM10009754_65240</name>
</gene>
<accession>A0ABP5DGP2</accession>
<sequence length="227" mass="22489">MGKTELRVLGAVVLGAAVALAITACTGLGPAEAASDGKPITAPVSVVKFDVPTGGVHVRVEDGAPVSIRRELKFSGTKPVGDSHHVEGGALVLNGCGDGCAVNYDVVVPAALPVSGHVGTGSVVLDRAASADVRTTTGGIDVHGVSGTVRAEARTGDVRTAQTKPGAVYAAAQTGSVTVTVPPSTYRVTAEARTGRVDLRIPNTPSAADTVEAHAGTGSVTVTPAAN</sequence>
<dbReference type="PROSITE" id="PS51257">
    <property type="entry name" value="PROKAR_LIPOPROTEIN"/>
    <property type="match status" value="1"/>
</dbReference>
<dbReference type="RefSeq" id="WP_344427779.1">
    <property type="nucleotide sequence ID" value="NZ_BAAANN010000032.1"/>
</dbReference>
<reference evidence="4" key="1">
    <citation type="journal article" date="2019" name="Int. J. Syst. Evol. Microbiol.">
        <title>The Global Catalogue of Microorganisms (GCM) 10K type strain sequencing project: providing services to taxonomists for standard genome sequencing and annotation.</title>
        <authorList>
            <consortium name="The Broad Institute Genomics Platform"/>
            <consortium name="The Broad Institute Genome Sequencing Center for Infectious Disease"/>
            <person name="Wu L."/>
            <person name="Ma J."/>
        </authorList>
    </citation>
    <scope>NUCLEOTIDE SEQUENCE [LARGE SCALE GENOMIC DNA]</scope>
    <source>
        <strain evidence="4">JCM 14545</strain>
    </source>
</reference>
<dbReference type="EMBL" id="BAAANN010000032">
    <property type="protein sequence ID" value="GAA1979814.1"/>
    <property type="molecule type" value="Genomic_DNA"/>
</dbReference>
<proteinExistence type="predicted"/>
<organism evidence="3 4">
    <name type="scientific">Amycolatopsis minnesotensis</name>
    <dbReference type="NCBI Taxonomy" id="337894"/>
    <lineage>
        <taxon>Bacteria</taxon>
        <taxon>Bacillati</taxon>
        <taxon>Actinomycetota</taxon>
        <taxon>Actinomycetes</taxon>
        <taxon>Pseudonocardiales</taxon>
        <taxon>Pseudonocardiaceae</taxon>
        <taxon>Amycolatopsis</taxon>
    </lineage>
</organism>
<evidence type="ECO:0000256" key="1">
    <source>
        <dbReference type="SAM" id="MobiDB-lite"/>
    </source>
</evidence>
<dbReference type="Pfam" id="PF13349">
    <property type="entry name" value="DUF4097"/>
    <property type="match status" value="1"/>
</dbReference>
<feature type="compositionally biased region" description="Polar residues" evidence="1">
    <location>
        <begin position="218"/>
        <end position="227"/>
    </location>
</feature>
<keyword evidence="4" id="KW-1185">Reference proteome</keyword>
<comment type="caution">
    <text evidence="3">The sequence shown here is derived from an EMBL/GenBank/DDBJ whole genome shotgun (WGS) entry which is preliminary data.</text>
</comment>
<evidence type="ECO:0000313" key="4">
    <source>
        <dbReference type="Proteomes" id="UP001501116"/>
    </source>
</evidence>
<feature type="region of interest" description="Disordered" evidence="1">
    <location>
        <begin position="203"/>
        <end position="227"/>
    </location>
</feature>
<name>A0ABP5DGP2_9PSEU</name>
<evidence type="ECO:0000313" key="3">
    <source>
        <dbReference type="EMBL" id="GAA1979814.1"/>
    </source>
</evidence>
<dbReference type="InterPro" id="IPR025164">
    <property type="entry name" value="Toastrack_DUF4097"/>
</dbReference>
<feature type="domain" description="DUF4097" evidence="2">
    <location>
        <begin position="128"/>
        <end position="218"/>
    </location>
</feature>
<evidence type="ECO:0000259" key="2">
    <source>
        <dbReference type="Pfam" id="PF13349"/>
    </source>
</evidence>
<protein>
    <recommendedName>
        <fullName evidence="2">DUF4097 domain-containing protein</fullName>
    </recommendedName>
</protein>